<evidence type="ECO:0000256" key="8">
    <source>
        <dbReference type="SAM" id="Phobius"/>
    </source>
</evidence>
<keyword evidence="3" id="KW-1003">Cell membrane</keyword>
<evidence type="ECO:0000256" key="4">
    <source>
        <dbReference type="ARBA" id="ARBA00022519"/>
    </source>
</evidence>
<dbReference type="Gene3D" id="3.30.70.1430">
    <property type="entry name" value="Multidrug efflux transporter AcrB pore domain"/>
    <property type="match status" value="2"/>
</dbReference>
<keyword evidence="2" id="KW-0813">Transport</keyword>
<proteinExistence type="predicted"/>
<evidence type="ECO:0000256" key="7">
    <source>
        <dbReference type="ARBA" id="ARBA00023136"/>
    </source>
</evidence>
<comment type="subcellular location">
    <subcellularLocation>
        <location evidence="1">Cell inner membrane</location>
        <topology evidence="1">Multi-pass membrane protein</topology>
    </subcellularLocation>
</comment>
<feature type="transmembrane region" description="Helical" evidence="8">
    <location>
        <begin position="431"/>
        <end position="457"/>
    </location>
</feature>
<evidence type="ECO:0000256" key="1">
    <source>
        <dbReference type="ARBA" id="ARBA00004429"/>
    </source>
</evidence>
<dbReference type="GO" id="GO:0005886">
    <property type="term" value="C:plasma membrane"/>
    <property type="evidence" value="ECO:0007669"/>
    <property type="project" value="UniProtKB-SubCell"/>
</dbReference>
<protein>
    <submittedName>
        <fullName evidence="9">Efflux RND transporter permease subunit</fullName>
    </submittedName>
</protein>
<dbReference type="SUPFAM" id="SSF82693">
    <property type="entry name" value="Multidrug efflux transporter AcrB pore domain, PN1, PN2, PC1 and PC2 subdomains"/>
    <property type="match status" value="3"/>
</dbReference>
<dbReference type="InterPro" id="IPR027463">
    <property type="entry name" value="AcrB_DN_DC_subdom"/>
</dbReference>
<dbReference type="InterPro" id="IPR001036">
    <property type="entry name" value="Acrflvin-R"/>
</dbReference>
<dbReference type="PANTHER" id="PTHR32063">
    <property type="match status" value="1"/>
</dbReference>
<feature type="transmembrane region" description="Helical" evidence="8">
    <location>
        <begin position="360"/>
        <end position="381"/>
    </location>
</feature>
<keyword evidence="7 8" id="KW-0472">Membrane</keyword>
<keyword evidence="4" id="KW-0997">Cell inner membrane</keyword>
<feature type="transmembrane region" description="Helical" evidence="8">
    <location>
        <begin position="953"/>
        <end position="974"/>
    </location>
</feature>
<organism evidence="9 10">
    <name type="scientific">Entomomonas asaccharolytica</name>
    <dbReference type="NCBI Taxonomy" id="2785331"/>
    <lineage>
        <taxon>Bacteria</taxon>
        <taxon>Pseudomonadati</taxon>
        <taxon>Pseudomonadota</taxon>
        <taxon>Gammaproteobacteria</taxon>
        <taxon>Pseudomonadales</taxon>
        <taxon>Pseudomonadaceae</taxon>
        <taxon>Entomomonas</taxon>
    </lineage>
</organism>
<feature type="transmembrane region" description="Helical" evidence="8">
    <location>
        <begin position="530"/>
        <end position="549"/>
    </location>
</feature>
<dbReference type="Pfam" id="PF00873">
    <property type="entry name" value="ACR_tran"/>
    <property type="match status" value="1"/>
</dbReference>
<dbReference type="AlphaFoldDB" id="A0A974NI49"/>
<dbReference type="KEGG" id="eaz:JHT90_06985"/>
<gene>
    <name evidence="9" type="ORF">JHT90_06985</name>
</gene>
<feature type="transmembrane region" description="Helical" evidence="8">
    <location>
        <begin position="463"/>
        <end position="490"/>
    </location>
</feature>
<keyword evidence="6 8" id="KW-1133">Transmembrane helix</keyword>
<feature type="transmembrane region" description="Helical" evidence="8">
    <location>
        <begin position="986"/>
        <end position="1012"/>
    </location>
</feature>
<reference evidence="9 10" key="1">
    <citation type="submission" date="2021-01" db="EMBL/GenBank/DDBJ databases">
        <title>Entomomonas sp. F2A isolated from a house cricket (Acheta domesticus).</title>
        <authorList>
            <person name="Spergser J."/>
            <person name="Busse H.-J."/>
        </authorList>
    </citation>
    <scope>NUCLEOTIDE SEQUENCE [LARGE SCALE GENOMIC DNA]</scope>
    <source>
        <strain evidence="9 10">F2A</strain>
    </source>
</reference>
<feature type="transmembrane region" description="Helical" evidence="8">
    <location>
        <begin position="12"/>
        <end position="32"/>
    </location>
</feature>
<sequence length="1036" mass="113827">MNLSAPFIFRSVATMLCNVAILLLGILCFKLLPVAPLPEMDFPVITVSASLPGASPEVMASTVATPLERAFGSISGVQQMNSSSGQGSMRIMLVFDLKRNINDAARDVQAAINAARDLLPSGMPNNPTYRKINPSQAPILLVTLTSDILSKGQLYDVASTVVAQKISQVSGVGDVQVGGSSLPAVRVELEPKLLAHYNVSLSEVRQAIANSNLRKPKGFVENDRYQWQITANDQLTKAEQYKPIVIRYDNGAAIRLQDVAKVYDAVENRYNAGYYNNEDAIILIINKESGANVIETIKGIKDTLPLLKAVIPSSVELNITMDRSAGIQATLTEAENTLIIAVFLVILVVLLFLGHWRAALIPALAVPVSIIGTFTVMYLLGFSLNNLSLMALIVAAGLVVDDAIVVLENIARYIDEGMSPLEAALRGTKEVGFTLISMNASLVAVFLALLFAGGLLSQLFKEFAITLSVTILVSLLVSLTLTPMLCARWLKKHDLDKKPSRWQQGFNNFFAKVTGYYRVSLGWALRHSRLMLMILFITIGINVYLYIAISKTLLPEQDTAVLWGFIRGDNAMSFQIMQPKVDELRKYVLSDPAVVNVAGFIGGGNSVNNSMMVVRLKPKSDRKESAQDIINRLRDNAPKVAGARMFLMAAQDIQLNMRQNQSSDTEYQLLGDDLDLLRKWTIKVADAFREIPQITNVDADDNGGAQQISLTIDREMAKRLGIDMSEVMDVLNNSFSQRQISTIFNSLNQYRVVMEVNPKYAQYPDMLKDLQVITKDGKRVPLSAFTHYDYSLQKDRVQHEGQFASSYISFDIATGVNLDEAVKAIDRTIALLNIPKEIQAKMGGTGSAFQSTMTGQPLMILMALVIVYIVLGILYESYIHPLTILSTLPSAGVGALLALMMLNTPFSLISLLGLFLLIGIVKKNAILMIDLALQFEREQGMDSRTSIQEASILRFRPILMTTMAAILGAVPLMLGGAEGSEMRQPLGITIVGGLILSQLLTLYTTPVVYLYFDSLSNWWRRRHPQKNAHDVSGETA</sequence>
<feature type="transmembrane region" description="Helical" evidence="8">
    <location>
        <begin position="908"/>
        <end position="933"/>
    </location>
</feature>
<evidence type="ECO:0000256" key="3">
    <source>
        <dbReference type="ARBA" id="ARBA00022475"/>
    </source>
</evidence>
<dbReference type="Gene3D" id="3.30.70.1440">
    <property type="entry name" value="Multidrug efflux transporter AcrB pore domain"/>
    <property type="match status" value="1"/>
</dbReference>
<dbReference type="GO" id="GO:0042910">
    <property type="term" value="F:xenobiotic transmembrane transporter activity"/>
    <property type="evidence" value="ECO:0007669"/>
    <property type="project" value="TreeGrafter"/>
</dbReference>
<evidence type="ECO:0000256" key="2">
    <source>
        <dbReference type="ARBA" id="ARBA00022448"/>
    </source>
</evidence>
<dbReference type="PANTHER" id="PTHR32063:SF34">
    <property type="entry name" value="MULTIDRUG RESISTANCE PROTEIN MDTC"/>
    <property type="match status" value="1"/>
</dbReference>
<evidence type="ECO:0000313" key="9">
    <source>
        <dbReference type="EMBL" id="QQP86982.1"/>
    </source>
</evidence>
<dbReference type="Gene3D" id="3.30.2090.10">
    <property type="entry name" value="Multidrug efflux transporter AcrB TolC docking domain, DN and DC subdomains"/>
    <property type="match status" value="2"/>
</dbReference>
<dbReference type="Gene3D" id="1.20.1640.10">
    <property type="entry name" value="Multidrug efflux transporter AcrB transmembrane domain"/>
    <property type="match status" value="2"/>
</dbReference>
<dbReference type="FunFam" id="3.30.70.1430:FF:000001">
    <property type="entry name" value="Efflux pump membrane transporter"/>
    <property type="match status" value="1"/>
</dbReference>
<feature type="transmembrane region" description="Helical" evidence="8">
    <location>
        <begin position="337"/>
        <end position="353"/>
    </location>
</feature>
<dbReference type="SUPFAM" id="SSF82866">
    <property type="entry name" value="Multidrug efflux transporter AcrB transmembrane domain"/>
    <property type="match status" value="2"/>
</dbReference>
<accession>A0A974NI49</accession>
<dbReference type="Gene3D" id="3.30.70.1320">
    <property type="entry name" value="Multidrug efflux transporter AcrB pore domain like"/>
    <property type="match status" value="1"/>
</dbReference>
<keyword evidence="5 8" id="KW-0812">Transmembrane</keyword>
<dbReference type="EMBL" id="CP067393">
    <property type="protein sequence ID" value="QQP86982.1"/>
    <property type="molecule type" value="Genomic_DNA"/>
</dbReference>
<name>A0A974NI49_9GAMM</name>
<evidence type="ECO:0000256" key="5">
    <source>
        <dbReference type="ARBA" id="ARBA00022692"/>
    </source>
</evidence>
<keyword evidence="10" id="KW-1185">Reference proteome</keyword>
<dbReference type="Proteomes" id="UP000595278">
    <property type="component" value="Chromosome"/>
</dbReference>
<dbReference type="PRINTS" id="PR00702">
    <property type="entry name" value="ACRIFLAVINRP"/>
</dbReference>
<dbReference type="SUPFAM" id="SSF82714">
    <property type="entry name" value="Multidrug efflux transporter AcrB TolC docking domain, DN and DC subdomains"/>
    <property type="match status" value="2"/>
</dbReference>
<dbReference type="RefSeq" id="WP_201095509.1">
    <property type="nucleotide sequence ID" value="NZ_CP067393.1"/>
</dbReference>
<feature type="transmembrane region" description="Helical" evidence="8">
    <location>
        <begin position="858"/>
        <end position="875"/>
    </location>
</feature>
<evidence type="ECO:0000313" key="10">
    <source>
        <dbReference type="Proteomes" id="UP000595278"/>
    </source>
</evidence>
<evidence type="ECO:0000256" key="6">
    <source>
        <dbReference type="ARBA" id="ARBA00022989"/>
    </source>
</evidence>
<dbReference type="FunFam" id="1.20.1640.10:FF:000001">
    <property type="entry name" value="Efflux pump membrane transporter"/>
    <property type="match status" value="1"/>
</dbReference>